<gene>
    <name evidence="1" type="ORF">E2562_005647</name>
</gene>
<reference evidence="1 2" key="1">
    <citation type="submission" date="2019-11" db="EMBL/GenBank/DDBJ databases">
        <title>Whole genome sequence of Oryza granulata.</title>
        <authorList>
            <person name="Li W."/>
        </authorList>
    </citation>
    <scope>NUCLEOTIDE SEQUENCE [LARGE SCALE GENOMIC DNA]</scope>
    <source>
        <strain evidence="2">cv. Menghai</strain>
        <tissue evidence="1">Leaf</tissue>
    </source>
</reference>
<organism evidence="1 2">
    <name type="scientific">Oryza meyeriana var. granulata</name>
    <dbReference type="NCBI Taxonomy" id="110450"/>
    <lineage>
        <taxon>Eukaryota</taxon>
        <taxon>Viridiplantae</taxon>
        <taxon>Streptophyta</taxon>
        <taxon>Embryophyta</taxon>
        <taxon>Tracheophyta</taxon>
        <taxon>Spermatophyta</taxon>
        <taxon>Magnoliopsida</taxon>
        <taxon>Liliopsida</taxon>
        <taxon>Poales</taxon>
        <taxon>Poaceae</taxon>
        <taxon>BOP clade</taxon>
        <taxon>Oryzoideae</taxon>
        <taxon>Oryzeae</taxon>
        <taxon>Oryzinae</taxon>
        <taxon>Oryza</taxon>
        <taxon>Oryza meyeriana</taxon>
    </lineage>
</organism>
<comment type="caution">
    <text evidence="1">The sequence shown here is derived from an EMBL/GenBank/DDBJ whole genome shotgun (WGS) entry which is preliminary data.</text>
</comment>
<protein>
    <submittedName>
        <fullName evidence="1">Uncharacterized protein</fullName>
    </submittedName>
</protein>
<evidence type="ECO:0000313" key="1">
    <source>
        <dbReference type="EMBL" id="KAF0887940.1"/>
    </source>
</evidence>
<sequence>MNNSVPMEDGVAGGSVPRDVTTTSAMSMEVACATSVGVVPGNPKGTDMMSTVACVASIDDAPGASKALVAAGAGSVMSARDKVLTRGGIAVYSMLEDMREDVDAE</sequence>
<proteinExistence type="predicted"/>
<accession>A0A6G1BJ31</accession>
<keyword evidence="2" id="KW-1185">Reference proteome</keyword>
<dbReference type="Proteomes" id="UP000479710">
    <property type="component" value="Unassembled WGS sequence"/>
</dbReference>
<dbReference type="EMBL" id="SPHZ02000012">
    <property type="protein sequence ID" value="KAF0887940.1"/>
    <property type="molecule type" value="Genomic_DNA"/>
</dbReference>
<dbReference type="AlphaFoldDB" id="A0A6G1BJ31"/>
<name>A0A6G1BJ31_9ORYZ</name>
<evidence type="ECO:0000313" key="2">
    <source>
        <dbReference type="Proteomes" id="UP000479710"/>
    </source>
</evidence>